<feature type="region of interest" description="Disordered" evidence="2">
    <location>
        <begin position="30"/>
        <end position="83"/>
    </location>
</feature>
<sequence>MLSGAIMAKAGKQATQQTLDNFYKRKLVNTNDNSCSTSQNQASKRSKASTNGSGQHQNQLDPHTSETPRQNNEELDLNSLERDPGKRKQIWSYPVNKREQVRRAYLNSGPFQIHLKEYPAKGSNKHPHKQLHELNYRFNDHALELLTLSSALVPKKESEGFDIDQICLLVEKCYPADFTEQERVRLKYELELLNIAMKENLQLSQVSTLAGLCESLKDLKSDYNAYEDIVFGKMKEGVYFTASHPFATSGLVIGSGILASKRTRRSLYYSTMRLFTSDEAMLARANAKAQKLRDAVKTLTTESTKLEKDALDAEDKLKRGRTKLRQAGKQIRGVISSAYKIERQAGGLKDILKELPNRDASGFRKEVSQLGSQAKQERKVLSKQVKKISNYGISV</sequence>
<dbReference type="PANTHER" id="PTHR34554:SF1">
    <property type="entry name" value="ALANINE-TRNA LIGASE"/>
    <property type="match status" value="1"/>
</dbReference>
<organism evidence="3 4">
    <name type="scientific">Artemisia annua</name>
    <name type="common">Sweet wormwood</name>
    <dbReference type="NCBI Taxonomy" id="35608"/>
    <lineage>
        <taxon>Eukaryota</taxon>
        <taxon>Viridiplantae</taxon>
        <taxon>Streptophyta</taxon>
        <taxon>Embryophyta</taxon>
        <taxon>Tracheophyta</taxon>
        <taxon>Spermatophyta</taxon>
        <taxon>Magnoliopsida</taxon>
        <taxon>eudicotyledons</taxon>
        <taxon>Gunneridae</taxon>
        <taxon>Pentapetalae</taxon>
        <taxon>asterids</taxon>
        <taxon>campanulids</taxon>
        <taxon>Asterales</taxon>
        <taxon>Asteraceae</taxon>
        <taxon>Asteroideae</taxon>
        <taxon>Anthemideae</taxon>
        <taxon>Artemisiinae</taxon>
        <taxon>Artemisia</taxon>
    </lineage>
</organism>
<proteinExistence type="predicted"/>
<evidence type="ECO:0000313" key="3">
    <source>
        <dbReference type="EMBL" id="PWA89107.1"/>
    </source>
</evidence>
<feature type="compositionally biased region" description="Polar residues" evidence="2">
    <location>
        <begin position="30"/>
        <end position="70"/>
    </location>
</feature>
<evidence type="ECO:0000256" key="2">
    <source>
        <dbReference type="SAM" id="MobiDB-lite"/>
    </source>
</evidence>
<dbReference type="Proteomes" id="UP000245207">
    <property type="component" value="Unassembled WGS sequence"/>
</dbReference>
<dbReference type="PANTHER" id="PTHR34554">
    <property type="entry name" value="RGS1-HXK1-INTERACTING PROTEIN 1"/>
    <property type="match status" value="1"/>
</dbReference>
<dbReference type="STRING" id="35608.A0A2U1PTR0"/>
<gene>
    <name evidence="3" type="ORF">CTI12_AA114450</name>
</gene>
<accession>A0A2U1PTR0</accession>
<dbReference type="InterPro" id="IPR053284">
    <property type="entry name" value="RGS1-HXK1_interactor"/>
</dbReference>
<dbReference type="EMBL" id="PKPP01000748">
    <property type="protein sequence ID" value="PWA89107.1"/>
    <property type="molecule type" value="Genomic_DNA"/>
</dbReference>
<protein>
    <submittedName>
        <fullName evidence="3">Uncharacterized protein</fullName>
    </submittedName>
</protein>
<keyword evidence="1" id="KW-0175">Coiled coil</keyword>
<comment type="caution">
    <text evidence="3">The sequence shown here is derived from an EMBL/GenBank/DDBJ whole genome shotgun (WGS) entry which is preliminary data.</text>
</comment>
<dbReference type="AlphaFoldDB" id="A0A2U1PTR0"/>
<name>A0A2U1PTR0_ARTAN</name>
<feature type="coiled-coil region" evidence="1">
    <location>
        <begin position="282"/>
        <end position="316"/>
    </location>
</feature>
<evidence type="ECO:0000313" key="4">
    <source>
        <dbReference type="Proteomes" id="UP000245207"/>
    </source>
</evidence>
<keyword evidence="4" id="KW-1185">Reference proteome</keyword>
<evidence type="ECO:0000256" key="1">
    <source>
        <dbReference type="SAM" id="Coils"/>
    </source>
</evidence>
<reference evidence="3 4" key="1">
    <citation type="journal article" date="2018" name="Mol. Plant">
        <title>The genome of Artemisia annua provides insight into the evolution of Asteraceae family and artemisinin biosynthesis.</title>
        <authorList>
            <person name="Shen Q."/>
            <person name="Zhang L."/>
            <person name="Liao Z."/>
            <person name="Wang S."/>
            <person name="Yan T."/>
            <person name="Shi P."/>
            <person name="Liu M."/>
            <person name="Fu X."/>
            <person name="Pan Q."/>
            <person name="Wang Y."/>
            <person name="Lv Z."/>
            <person name="Lu X."/>
            <person name="Zhang F."/>
            <person name="Jiang W."/>
            <person name="Ma Y."/>
            <person name="Chen M."/>
            <person name="Hao X."/>
            <person name="Li L."/>
            <person name="Tang Y."/>
            <person name="Lv G."/>
            <person name="Zhou Y."/>
            <person name="Sun X."/>
            <person name="Brodelius P.E."/>
            <person name="Rose J.K.C."/>
            <person name="Tang K."/>
        </authorList>
    </citation>
    <scope>NUCLEOTIDE SEQUENCE [LARGE SCALE GENOMIC DNA]</scope>
    <source>
        <strain evidence="4">cv. Huhao1</strain>
        <tissue evidence="3">Leaf</tissue>
    </source>
</reference>
<dbReference type="OrthoDB" id="1907298at2759"/>